<dbReference type="GO" id="GO:0003677">
    <property type="term" value="F:DNA binding"/>
    <property type="evidence" value="ECO:0007669"/>
    <property type="project" value="InterPro"/>
</dbReference>
<name>A0A1H4NUU3_9ACTN</name>
<protein>
    <recommendedName>
        <fullName evidence="4">Phage integrase family protein</fullName>
    </recommendedName>
</protein>
<accession>A0A1H4NUU3</accession>
<dbReference type="SUPFAM" id="SSF56349">
    <property type="entry name" value="DNA breaking-rejoining enzymes"/>
    <property type="match status" value="1"/>
</dbReference>
<dbReference type="GO" id="GO:0006310">
    <property type="term" value="P:DNA recombination"/>
    <property type="evidence" value="ECO:0007669"/>
    <property type="project" value="UniProtKB-KW"/>
</dbReference>
<evidence type="ECO:0000313" key="2">
    <source>
        <dbReference type="EMBL" id="SEB98986.1"/>
    </source>
</evidence>
<dbReference type="EMBL" id="FNRT01000002">
    <property type="protein sequence ID" value="SEB98986.1"/>
    <property type="molecule type" value="Genomic_DNA"/>
</dbReference>
<keyword evidence="1" id="KW-0233">DNA recombination</keyword>
<gene>
    <name evidence="2" type="ORF">SAMN04489844_1461</name>
</gene>
<dbReference type="AlphaFoldDB" id="A0A1H4NUU3"/>
<dbReference type="Proteomes" id="UP000198742">
    <property type="component" value="Unassembled WGS sequence"/>
</dbReference>
<dbReference type="STRING" id="402596.SAMN04489844_1461"/>
<reference evidence="3" key="1">
    <citation type="submission" date="2016-10" db="EMBL/GenBank/DDBJ databases">
        <authorList>
            <person name="Varghese N."/>
            <person name="Submissions S."/>
        </authorList>
    </citation>
    <scope>NUCLEOTIDE SEQUENCE [LARGE SCALE GENOMIC DNA]</scope>
    <source>
        <strain evidence="3">DSM 22017</strain>
    </source>
</reference>
<evidence type="ECO:0000313" key="3">
    <source>
        <dbReference type="Proteomes" id="UP000198742"/>
    </source>
</evidence>
<dbReference type="Gene3D" id="1.10.443.10">
    <property type="entry name" value="Intergrase catalytic core"/>
    <property type="match status" value="1"/>
</dbReference>
<evidence type="ECO:0008006" key="4">
    <source>
        <dbReference type="Google" id="ProtNLM"/>
    </source>
</evidence>
<sequence>MSRIRVRPQVVEAVMRVPYVSARTDGAMMGRTYMFAMWLDETQGSFDWRRDLTAENINAFAAANLVTHAQGTVNTYRSTLMRVKRGGQIVTPVGKRTEARRAYTSMEFEVIERTIDVAGSEGEDWKVHLALSGGAGLRPEEIPYAHASWVHEGPSGTFIRVPNKKGTYRDVPLLGRFAETIRNAARRNEGTYLFCPELRGRANALSYMKRKIRGMHPSIVDYDVTRARHYWISRMLDAAVPATLIAEIADIHAGAHLLADLLSEMPRPDLDESFAALAAAGLSD</sequence>
<proteinExistence type="predicted"/>
<dbReference type="GO" id="GO:0015074">
    <property type="term" value="P:DNA integration"/>
    <property type="evidence" value="ECO:0007669"/>
    <property type="project" value="InterPro"/>
</dbReference>
<organism evidence="2 3">
    <name type="scientific">Nocardioides exalbidus</name>
    <dbReference type="NCBI Taxonomy" id="402596"/>
    <lineage>
        <taxon>Bacteria</taxon>
        <taxon>Bacillati</taxon>
        <taxon>Actinomycetota</taxon>
        <taxon>Actinomycetes</taxon>
        <taxon>Propionibacteriales</taxon>
        <taxon>Nocardioidaceae</taxon>
        <taxon>Nocardioides</taxon>
    </lineage>
</organism>
<dbReference type="InterPro" id="IPR011010">
    <property type="entry name" value="DNA_brk_join_enz"/>
</dbReference>
<keyword evidence="3" id="KW-1185">Reference proteome</keyword>
<dbReference type="InterPro" id="IPR013762">
    <property type="entry name" value="Integrase-like_cat_sf"/>
</dbReference>
<evidence type="ECO:0000256" key="1">
    <source>
        <dbReference type="ARBA" id="ARBA00023172"/>
    </source>
</evidence>